<dbReference type="Pfam" id="PF02653">
    <property type="entry name" value="BPD_transp_2"/>
    <property type="match status" value="1"/>
</dbReference>
<protein>
    <submittedName>
        <fullName evidence="11">Branched-chain amino acid ABC transporter permease</fullName>
    </submittedName>
</protein>
<feature type="transmembrane region" description="Helical" evidence="10">
    <location>
        <begin position="257"/>
        <end position="282"/>
    </location>
</feature>
<evidence type="ECO:0000256" key="3">
    <source>
        <dbReference type="ARBA" id="ARBA00022475"/>
    </source>
</evidence>
<dbReference type="RefSeq" id="WP_194695524.1">
    <property type="nucleotide sequence ID" value="NZ_JADKPO010000006.1"/>
</dbReference>
<comment type="similarity">
    <text evidence="8">Belongs to the binding-protein-dependent transport system permease family. LivHM subfamily.</text>
</comment>
<reference evidence="11" key="1">
    <citation type="submission" date="2020-11" db="EMBL/GenBank/DDBJ databases">
        <title>Nocardioides cynanchi sp. nov., isolated from soil of rhizosphere of Cynanchum wilfordii.</title>
        <authorList>
            <person name="Lee J.-S."/>
            <person name="Suh M.K."/>
            <person name="Kim J.-S."/>
        </authorList>
    </citation>
    <scope>NUCLEOTIDE SEQUENCE</scope>
    <source>
        <strain evidence="11">KCTC 19276</strain>
    </source>
</reference>
<dbReference type="PANTHER" id="PTHR11795">
    <property type="entry name" value="BRANCHED-CHAIN AMINO ACID TRANSPORT SYSTEM PERMEASE PROTEIN LIVH"/>
    <property type="match status" value="1"/>
</dbReference>
<evidence type="ECO:0000256" key="2">
    <source>
        <dbReference type="ARBA" id="ARBA00022448"/>
    </source>
</evidence>
<evidence type="ECO:0000256" key="6">
    <source>
        <dbReference type="ARBA" id="ARBA00022989"/>
    </source>
</evidence>
<evidence type="ECO:0000256" key="5">
    <source>
        <dbReference type="ARBA" id="ARBA00022970"/>
    </source>
</evidence>
<comment type="caution">
    <text evidence="11">The sequence shown here is derived from an EMBL/GenBank/DDBJ whole genome shotgun (WGS) entry which is preliminary data.</text>
</comment>
<sequence length="460" mass="48426">MSPGRTVPHLGRPWRPRRRLPRSDTHRNRPAIVGVLLAMLLVPLALVAAGASPASAAETCFAGSAEEGCISGTIRTEVGVVPDVDVHVTGPGGFDETATSDDRGKWSVKVTELGEYTAEVVTETLPKNVGVTGNQGSVTVNITNLTQGKAVTFGIRTGDYSDTVSRSDRVIRSMFSGLRLGLLLALASIGLSLIYGTTGLSNFAHAEQVTMGGMLGFLVVNKWGVNVWIGCFLVVLICASTGYLQDRGIWQPLRRRGLGLAQMMIVTIGLSLALQYMYQYFIAADTVKIVLSDPTPHSVGPVIFNALDIASMLVSIVVISGVGYALLRTRIGRATRAVSDNPALASASGIDVDKVIRLVWTVSAALAGLSGILYSLVIQHGMKWDSGLQILLLLFAAVTLGGLGTAFGALVGSLIIGLVVELAPVFGAPGDLKYASALVILILLLMVRPQGLLGRAERVG</sequence>
<dbReference type="GO" id="GO:0005886">
    <property type="term" value="C:plasma membrane"/>
    <property type="evidence" value="ECO:0007669"/>
    <property type="project" value="UniProtKB-SubCell"/>
</dbReference>
<keyword evidence="6 10" id="KW-1133">Transmembrane helix</keyword>
<evidence type="ECO:0000256" key="8">
    <source>
        <dbReference type="ARBA" id="ARBA00037998"/>
    </source>
</evidence>
<keyword evidence="5" id="KW-0029">Amino-acid transport</keyword>
<keyword evidence="3" id="KW-1003">Cell membrane</keyword>
<dbReference type="EMBL" id="JADKPO010000006">
    <property type="protein sequence ID" value="MBF4767378.1"/>
    <property type="molecule type" value="Genomic_DNA"/>
</dbReference>
<evidence type="ECO:0000256" key="7">
    <source>
        <dbReference type="ARBA" id="ARBA00023136"/>
    </source>
</evidence>
<keyword evidence="2" id="KW-0813">Transport</keyword>
<feature type="transmembrane region" description="Helical" evidence="10">
    <location>
        <begin position="302"/>
        <end position="327"/>
    </location>
</feature>
<dbReference type="AlphaFoldDB" id="A0A930VM49"/>
<dbReference type="InterPro" id="IPR052157">
    <property type="entry name" value="BCAA_transport_permease"/>
</dbReference>
<organism evidence="11 12">
    <name type="scientific">Nocardioides agariphilus</name>
    <dbReference type="NCBI Taxonomy" id="433664"/>
    <lineage>
        <taxon>Bacteria</taxon>
        <taxon>Bacillati</taxon>
        <taxon>Actinomycetota</taxon>
        <taxon>Actinomycetes</taxon>
        <taxon>Propionibacteriales</taxon>
        <taxon>Nocardioidaceae</taxon>
        <taxon>Nocardioides</taxon>
    </lineage>
</organism>
<keyword evidence="12" id="KW-1185">Reference proteome</keyword>
<dbReference type="PANTHER" id="PTHR11795:SF450">
    <property type="entry name" value="ABC TRANSPORTER PERMEASE PROTEIN"/>
    <property type="match status" value="1"/>
</dbReference>
<keyword evidence="4 10" id="KW-0812">Transmembrane</keyword>
<evidence type="ECO:0000313" key="11">
    <source>
        <dbReference type="EMBL" id="MBF4767378.1"/>
    </source>
</evidence>
<evidence type="ECO:0000256" key="1">
    <source>
        <dbReference type="ARBA" id="ARBA00004651"/>
    </source>
</evidence>
<name>A0A930VM49_9ACTN</name>
<dbReference type="Proteomes" id="UP000660668">
    <property type="component" value="Unassembled WGS sequence"/>
</dbReference>
<evidence type="ECO:0000256" key="4">
    <source>
        <dbReference type="ARBA" id="ARBA00022692"/>
    </source>
</evidence>
<dbReference type="CDD" id="cd06582">
    <property type="entry name" value="TM_PBP1_LivH_like"/>
    <property type="match status" value="1"/>
</dbReference>
<comment type="subcellular location">
    <subcellularLocation>
        <location evidence="1">Cell membrane</location>
        <topology evidence="1">Multi-pass membrane protein</topology>
    </subcellularLocation>
</comment>
<feature type="transmembrane region" description="Helical" evidence="10">
    <location>
        <begin position="227"/>
        <end position="245"/>
    </location>
</feature>
<evidence type="ECO:0000256" key="10">
    <source>
        <dbReference type="SAM" id="Phobius"/>
    </source>
</evidence>
<dbReference type="InterPro" id="IPR001851">
    <property type="entry name" value="ABC_transp_permease"/>
</dbReference>
<feature type="transmembrane region" description="Helical" evidence="10">
    <location>
        <begin position="358"/>
        <end position="378"/>
    </location>
</feature>
<keyword evidence="7 10" id="KW-0472">Membrane</keyword>
<feature type="transmembrane region" description="Helical" evidence="10">
    <location>
        <begin position="432"/>
        <end position="451"/>
    </location>
</feature>
<feature type="transmembrane region" description="Helical" evidence="10">
    <location>
        <begin position="390"/>
        <end position="420"/>
    </location>
</feature>
<accession>A0A930VM49</accession>
<gene>
    <name evidence="11" type="ORF">ISU10_06320</name>
</gene>
<dbReference type="GO" id="GO:0006865">
    <property type="term" value="P:amino acid transport"/>
    <property type="evidence" value="ECO:0007669"/>
    <property type="project" value="UniProtKB-KW"/>
</dbReference>
<evidence type="ECO:0000313" key="12">
    <source>
        <dbReference type="Proteomes" id="UP000660668"/>
    </source>
</evidence>
<feature type="transmembrane region" description="Helical" evidence="10">
    <location>
        <begin position="174"/>
        <end position="196"/>
    </location>
</feature>
<feature type="region of interest" description="Disordered" evidence="9">
    <location>
        <begin position="1"/>
        <end position="25"/>
    </location>
</feature>
<evidence type="ECO:0000256" key="9">
    <source>
        <dbReference type="SAM" id="MobiDB-lite"/>
    </source>
</evidence>
<dbReference type="GO" id="GO:0022857">
    <property type="term" value="F:transmembrane transporter activity"/>
    <property type="evidence" value="ECO:0007669"/>
    <property type="project" value="InterPro"/>
</dbReference>
<proteinExistence type="inferred from homology"/>